<feature type="transmembrane region" description="Helical" evidence="1">
    <location>
        <begin position="134"/>
        <end position="152"/>
    </location>
</feature>
<protein>
    <recommendedName>
        <fullName evidence="4">DUF106 domain-containing protein</fullName>
    </recommendedName>
</protein>
<keyword evidence="1" id="KW-0812">Transmembrane</keyword>
<feature type="transmembrane region" description="Helical" evidence="1">
    <location>
        <begin position="96"/>
        <end position="114"/>
    </location>
</feature>
<keyword evidence="1" id="KW-1133">Transmembrane helix</keyword>
<proteinExistence type="predicted"/>
<feature type="transmembrane region" description="Helical" evidence="1">
    <location>
        <begin position="18"/>
        <end position="46"/>
    </location>
</feature>
<gene>
    <name evidence="2" type="ORF">H8E23_02295</name>
</gene>
<name>A0A8J6TG91_9BACT</name>
<organism evidence="2 3">
    <name type="scientific">Candidatus Desulfatibia profunda</name>
    <dbReference type="NCBI Taxonomy" id="2841695"/>
    <lineage>
        <taxon>Bacteria</taxon>
        <taxon>Pseudomonadati</taxon>
        <taxon>Thermodesulfobacteriota</taxon>
        <taxon>Desulfobacteria</taxon>
        <taxon>Desulfobacterales</taxon>
        <taxon>Desulfobacterales incertae sedis</taxon>
        <taxon>Candidatus Desulfatibia</taxon>
    </lineage>
</organism>
<accession>A0A8J6TG91</accession>
<dbReference type="Proteomes" id="UP000603434">
    <property type="component" value="Unassembled WGS sequence"/>
</dbReference>
<comment type="caution">
    <text evidence="2">The sequence shown here is derived from an EMBL/GenBank/DDBJ whole genome shotgun (WGS) entry which is preliminary data.</text>
</comment>
<evidence type="ECO:0000313" key="3">
    <source>
        <dbReference type="Proteomes" id="UP000603434"/>
    </source>
</evidence>
<sequence length="205" mass="23216">MNIDGFLIYFYRIVEEPIIGYFIGTGVLSLLCVIIGEFTISVAFRFNKAYIDQDSREMVRMQNLSVRALLAKDKKSYKAFNREANEAFGKVFFKQIALASASLWPIPFALGWMQTRFFDIEFLLPCRFPVVGETTGYAFTFIPMYILVRLLFGKIKPKLPYFKTTEKMLASYDGDSDKMTTLADLTDASQNSKESGTGGPGFDCP</sequence>
<keyword evidence="1" id="KW-0472">Membrane</keyword>
<evidence type="ECO:0000256" key="1">
    <source>
        <dbReference type="SAM" id="Phobius"/>
    </source>
</evidence>
<evidence type="ECO:0008006" key="4">
    <source>
        <dbReference type="Google" id="ProtNLM"/>
    </source>
</evidence>
<evidence type="ECO:0000313" key="2">
    <source>
        <dbReference type="EMBL" id="MBC8360215.1"/>
    </source>
</evidence>
<dbReference type="EMBL" id="JACNJH010000076">
    <property type="protein sequence ID" value="MBC8360215.1"/>
    <property type="molecule type" value="Genomic_DNA"/>
</dbReference>
<dbReference type="AlphaFoldDB" id="A0A8J6TG91"/>
<reference evidence="2 3" key="1">
    <citation type="submission" date="2020-08" db="EMBL/GenBank/DDBJ databases">
        <title>Bridging the membrane lipid divide: bacteria of the FCB group superphylum have the potential to synthesize archaeal ether lipids.</title>
        <authorList>
            <person name="Villanueva L."/>
            <person name="Von Meijenfeldt F.A.B."/>
            <person name="Westbye A.B."/>
            <person name="Yadav S."/>
            <person name="Hopmans E.C."/>
            <person name="Dutilh B.E."/>
            <person name="Sinninghe Damste J.S."/>
        </authorList>
    </citation>
    <scope>NUCLEOTIDE SEQUENCE [LARGE SCALE GENOMIC DNA]</scope>
    <source>
        <strain evidence="2">NIOZ-UU30</strain>
    </source>
</reference>